<feature type="region of interest" description="Disordered" evidence="1">
    <location>
        <begin position="86"/>
        <end position="113"/>
    </location>
</feature>
<protein>
    <recommendedName>
        <fullName evidence="2">Type II secretion system protein GspB C-terminal domain-containing protein</fullName>
    </recommendedName>
</protein>
<organism evidence="3 4">
    <name type="scientific">Kineobactrum sediminis</name>
    <dbReference type="NCBI Taxonomy" id="1905677"/>
    <lineage>
        <taxon>Bacteria</taxon>
        <taxon>Pseudomonadati</taxon>
        <taxon>Pseudomonadota</taxon>
        <taxon>Gammaproteobacteria</taxon>
        <taxon>Cellvibrionales</taxon>
        <taxon>Halieaceae</taxon>
        <taxon>Kineobactrum</taxon>
    </lineage>
</organism>
<evidence type="ECO:0000313" key="4">
    <source>
        <dbReference type="Proteomes" id="UP000234845"/>
    </source>
</evidence>
<keyword evidence="4" id="KW-1185">Reference proteome</keyword>
<feature type="compositionally biased region" description="Low complexity" evidence="1">
    <location>
        <begin position="93"/>
        <end position="103"/>
    </location>
</feature>
<dbReference type="GO" id="GO:0015627">
    <property type="term" value="C:type II protein secretion system complex"/>
    <property type="evidence" value="ECO:0007669"/>
    <property type="project" value="InterPro"/>
</dbReference>
<accession>A0A2N5Y3W4</accession>
<dbReference type="Pfam" id="PF16537">
    <property type="entry name" value="T2SSB"/>
    <property type="match status" value="1"/>
</dbReference>
<dbReference type="EMBL" id="PKLZ01000003">
    <property type="protein sequence ID" value="PLW83069.1"/>
    <property type="molecule type" value="Genomic_DNA"/>
</dbReference>
<sequence length="280" mass="28785">MGMSLILEALNRARQDQHNMVPVPGVDSEHYYPAAAENPWRRRALPGALAIAVLVIGVLLGRELGRDGGQAPTPATALSAVVTEAPTPPPVVSPDTATTAPVTGVIPESQKPGEVAMDPEAATGLSASPVAAPPAQPPLPAAEASAEVAALYQQPAATDVSSGPITAQAAAPAEEGAVDIARLLTAAEQALEDVRLAEHSAPFLADLSQQGKDAVPTLMYLQHDYRAAGGSTVTINGQQAHAGESVGRGVTVEEILPDSVVLTHAGQQFRLRALNSWVNL</sequence>
<feature type="domain" description="Type II secretion system protein GspB C-terminal" evidence="2">
    <location>
        <begin position="215"/>
        <end position="273"/>
    </location>
</feature>
<comment type="caution">
    <text evidence="3">The sequence shown here is derived from an EMBL/GenBank/DDBJ whole genome shotgun (WGS) entry which is preliminary data.</text>
</comment>
<proteinExistence type="predicted"/>
<dbReference type="AlphaFoldDB" id="A0A2N5Y3W4"/>
<dbReference type="Proteomes" id="UP000234845">
    <property type="component" value="Unassembled WGS sequence"/>
</dbReference>
<reference evidence="4" key="1">
    <citation type="submission" date="2017-11" db="EMBL/GenBank/DDBJ databases">
        <title>The draft genome sequence of Chromatocurvus sp. F02.</title>
        <authorList>
            <person name="Du Z.-J."/>
            <person name="Chang Y.-Q."/>
        </authorList>
    </citation>
    <scope>NUCLEOTIDE SEQUENCE [LARGE SCALE GENOMIC DNA]</scope>
    <source>
        <strain evidence="4">F02</strain>
    </source>
</reference>
<dbReference type="InterPro" id="IPR032389">
    <property type="entry name" value="GspB_C"/>
</dbReference>
<gene>
    <name evidence="3" type="ORF">CWI75_06505</name>
</gene>
<evidence type="ECO:0000259" key="2">
    <source>
        <dbReference type="Pfam" id="PF16537"/>
    </source>
</evidence>
<evidence type="ECO:0000256" key="1">
    <source>
        <dbReference type="SAM" id="MobiDB-lite"/>
    </source>
</evidence>
<name>A0A2N5Y3W4_9GAMM</name>
<evidence type="ECO:0000313" key="3">
    <source>
        <dbReference type="EMBL" id="PLW83069.1"/>
    </source>
</evidence>